<evidence type="ECO:0000313" key="2">
    <source>
        <dbReference type="Proteomes" id="UP001249851"/>
    </source>
</evidence>
<name>A0AAD9V7J4_ACRCE</name>
<reference evidence="1" key="1">
    <citation type="journal article" date="2023" name="G3 (Bethesda)">
        <title>Whole genome assembly and annotation of the endangered Caribbean coral Acropora cervicornis.</title>
        <authorList>
            <person name="Selwyn J.D."/>
            <person name="Vollmer S.V."/>
        </authorList>
    </citation>
    <scope>NUCLEOTIDE SEQUENCE</scope>
    <source>
        <strain evidence="1">K2</strain>
    </source>
</reference>
<dbReference type="EMBL" id="JARQWQ010000023">
    <property type="protein sequence ID" value="KAK2564211.1"/>
    <property type="molecule type" value="Genomic_DNA"/>
</dbReference>
<keyword evidence="2" id="KW-1185">Reference proteome</keyword>
<comment type="caution">
    <text evidence="1">The sequence shown here is derived from an EMBL/GenBank/DDBJ whole genome shotgun (WGS) entry which is preliminary data.</text>
</comment>
<proteinExistence type="predicted"/>
<reference evidence="1" key="2">
    <citation type="journal article" date="2023" name="Science">
        <title>Genomic signatures of disease resistance in endangered staghorn corals.</title>
        <authorList>
            <person name="Vollmer S.V."/>
            <person name="Selwyn J.D."/>
            <person name="Despard B.A."/>
            <person name="Roesel C.L."/>
        </authorList>
    </citation>
    <scope>NUCLEOTIDE SEQUENCE</scope>
    <source>
        <strain evidence="1">K2</strain>
    </source>
</reference>
<organism evidence="1 2">
    <name type="scientific">Acropora cervicornis</name>
    <name type="common">Staghorn coral</name>
    <dbReference type="NCBI Taxonomy" id="6130"/>
    <lineage>
        <taxon>Eukaryota</taxon>
        <taxon>Metazoa</taxon>
        <taxon>Cnidaria</taxon>
        <taxon>Anthozoa</taxon>
        <taxon>Hexacorallia</taxon>
        <taxon>Scleractinia</taxon>
        <taxon>Astrocoeniina</taxon>
        <taxon>Acroporidae</taxon>
        <taxon>Acropora</taxon>
    </lineage>
</organism>
<gene>
    <name evidence="1" type="ORF">P5673_012457</name>
</gene>
<evidence type="ECO:0000313" key="1">
    <source>
        <dbReference type="EMBL" id="KAK2564211.1"/>
    </source>
</evidence>
<dbReference type="Proteomes" id="UP001249851">
    <property type="component" value="Unassembled WGS sequence"/>
</dbReference>
<protein>
    <submittedName>
        <fullName evidence="1">Uncharacterized protein</fullName>
    </submittedName>
</protein>
<accession>A0AAD9V7J4</accession>
<sequence>MVAQVLGLMTASFPAVMYGPLHHTFLEMDKTHALKLHKGNFDKTMGSSKEAIIDLKWWVTNLPTAYNLINHGDSQVTMTTDASLIGWGCCIATVTSGGNWSPDEAQHDINY</sequence>
<dbReference type="AlphaFoldDB" id="A0AAD9V7J4"/>